<dbReference type="GO" id="GO:0016442">
    <property type="term" value="C:RISC complex"/>
    <property type="evidence" value="ECO:0007669"/>
    <property type="project" value="TreeGrafter"/>
</dbReference>
<evidence type="ECO:0000256" key="1">
    <source>
        <dbReference type="ARBA" id="ARBA00022884"/>
    </source>
</evidence>
<dbReference type="InterPro" id="IPR051247">
    <property type="entry name" value="RLC_Component"/>
</dbReference>
<reference evidence="4" key="3">
    <citation type="submission" date="2019-06" db="EMBL/GenBank/DDBJ databases">
        <authorList>
            <person name="Poynton C."/>
            <person name="Hasenbein S."/>
            <person name="Benoit J.B."/>
            <person name="Sepulveda M.S."/>
            <person name="Poelchau M.F."/>
            <person name="Murali S.C."/>
            <person name="Chen S."/>
            <person name="Glastad K.M."/>
            <person name="Werren J.H."/>
            <person name="Vineis J.H."/>
            <person name="Bowen J.L."/>
            <person name="Friedrich M."/>
            <person name="Jones J."/>
            <person name="Robertson H.M."/>
            <person name="Feyereisen R."/>
            <person name="Mechler-Hickson A."/>
            <person name="Mathers N."/>
            <person name="Lee C.E."/>
            <person name="Colbourne J.K."/>
            <person name="Biales A."/>
            <person name="Johnston J.S."/>
            <person name="Wellborn G.A."/>
            <person name="Rosendale A.J."/>
            <person name="Cridge A.G."/>
            <person name="Munoz-Torres M.C."/>
            <person name="Bain P.A."/>
            <person name="Manny A.R."/>
            <person name="Major K.M."/>
            <person name="Lambert F.N."/>
            <person name="Vulpe C.D."/>
            <person name="Tuck P."/>
            <person name="Blalock B.J."/>
            <person name="Lin Y.-Y."/>
            <person name="Smith M.E."/>
            <person name="Ochoa-Acuna H."/>
            <person name="Chen M.-J.M."/>
            <person name="Childers C.P."/>
            <person name="Qu J."/>
            <person name="Dugan S."/>
            <person name="Lee S.L."/>
            <person name="Chao H."/>
            <person name="Dinh H."/>
            <person name="Han Y."/>
            <person name="Doddapaneni H."/>
            <person name="Worley K.C."/>
            <person name="Muzny D.M."/>
            <person name="Gibbs R.A."/>
            <person name="Richards S."/>
        </authorList>
    </citation>
    <scope>NUCLEOTIDE SEQUENCE</scope>
    <source>
        <strain evidence="4">HAZT.00-mixed</strain>
        <tissue evidence="4">Whole organism</tissue>
    </source>
</reference>
<dbReference type="GO" id="GO:0035197">
    <property type="term" value="F:siRNA binding"/>
    <property type="evidence" value="ECO:0007669"/>
    <property type="project" value="TreeGrafter"/>
</dbReference>
<reference evidence="4" key="1">
    <citation type="submission" date="2014-08" db="EMBL/GenBank/DDBJ databases">
        <authorList>
            <person name="Murali S."/>
            <person name="Richards S."/>
            <person name="Bandaranaike D."/>
            <person name="Bellair M."/>
            <person name="Blankenburg K."/>
            <person name="Chao H."/>
            <person name="Dinh H."/>
            <person name="Doddapaneni H."/>
            <person name="Dugan-Rocha S."/>
            <person name="Elkadiri S."/>
            <person name="Gnanaolivu R."/>
            <person name="Hughes D."/>
            <person name="Lee S."/>
            <person name="Li M."/>
            <person name="Ming W."/>
            <person name="Munidasa M."/>
            <person name="Muniz J."/>
            <person name="Nguyen L."/>
            <person name="Osuji N."/>
            <person name="Pu L.-L."/>
            <person name="Puazo M."/>
            <person name="Skinner E."/>
            <person name="Qu C."/>
            <person name="Quiroz J."/>
            <person name="Raj R."/>
            <person name="Weissenberger G."/>
            <person name="Xin Y."/>
            <person name="Zou X."/>
            <person name="Han Y."/>
            <person name="Worley K."/>
            <person name="Muzny D."/>
            <person name="Gibbs R."/>
        </authorList>
    </citation>
    <scope>NUCLEOTIDE SEQUENCE</scope>
    <source>
        <strain evidence="4">HAZT.00-mixed</strain>
        <tissue evidence="4">Whole organism</tissue>
    </source>
</reference>
<dbReference type="SUPFAM" id="SSF54768">
    <property type="entry name" value="dsRNA-binding domain-like"/>
    <property type="match status" value="4"/>
</dbReference>
<dbReference type="CDD" id="cd19864">
    <property type="entry name" value="DSRM_PRKRA-like_rpt3"/>
    <property type="match status" value="1"/>
</dbReference>
<proteinExistence type="predicted"/>
<dbReference type="FunFam" id="3.30.160.20:FF:000007">
    <property type="entry name" value="Double-stranded RNA-binding protein Staufen homolog 1"/>
    <property type="match status" value="1"/>
</dbReference>
<dbReference type="GO" id="GO:0070578">
    <property type="term" value="C:RISC-loading complex"/>
    <property type="evidence" value="ECO:0007669"/>
    <property type="project" value="TreeGrafter"/>
</dbReference>
<dbReference type="Gene3D" id="3.30.160.20">
    <property type="match status" value="3"/>
</dbReference>
<gene>
    <name evidence="4" type="ORF">HAZT_HAZT001844</name>
</gene>
<accession>A0A6A0GWG4</accession>
<feature type="domain" description="DRBM" evidence="3">
    <location>
        <begin position="298"/>
        <end position="366"/>
    </location>
</feature>
<sequence>MAASLPCKTPVSLLQELCMRRGISPKYDLLQIEGAVHEPTFVYRVTVGEFIANGSGQSKKKAKHAAAKAVLDIIIHGGSPPAATSSSQLNSADSTIPSAVSAGSSNHADLSNLVVSPYDDGIPGNPVGQLQELCMTRRWPPPTYELIAEEGFPHERTFSIACTIATYKEIGTVLVVTVWRSVLVVTVWRSVLVVTDVGHISGGGKSKKLAKRQAAFCMLQKLQDMPQDYQNNSALNDDDDDLAQKLALRYSNLKDTKVKSLTNADSRKVSQFHKSLKQKGGQNLKDLQVTSLSMSGVDFVQMLQNISEEVGLVVTYVGVEERSFSGEYQCLLQLSTLPVVVCFGTGATPEDAESSAAHNALEYLKIMTKSRD</sequence>
<evidence type="ECO:0000259" key="3">
    <source>
        <dbReference type="PROSITE" id="PS50137"/>
    </source>
</evidence>
<dbReference type="EMBL" id="JQDR03013457">
    <property type="protein sequence ID" value="KAA0189583.1"/>
    <property type="molecule type" value="Genomic_DNA"/>
</dbReference>
<dbReference type="GO" id="GO:0070920">
    <property type="term" value="P:regulation of regulatory ncRNA processing"/>
    <property type="evidence" value="ECO:0007669"/>
    <property type="project" value="TreeGrafter"/>
</dbReference>
<organism evidence="4">
    <name type="scientific">Hyalella azteca</name>
    <name type="common">Amphipod</name>
    <dbReference type="NCBI Taxonomy" id="294128"/>
    <lineage>
        <taxon>Eukaryota</taxon>
        <taxon>Metazoa</taxon>
        <taxon>Ecdysozoa</taxon>
        <taxon>Arthropoda</taxon>
        <taxon>Crustacea</taxon>
        <taxon>Multicrustacea</taxon>
        <taxon>Malacostraca</taxon>
        <taxon>Eumalacostraca</taxon>
        <taxon>Peracarida</taxon>
        <taxon>Amphipoda</taxon>
        <taxon>Senticaudata</taxon>
        <taxon>Talitrida</taxon>
        <taxon>Talitroidea</taxon>
        <taxon>Hyalellidae</taxon>
        <taxon>Hyalella</taxon>
    </lineage>
</organism>
<dbReference type="OrthoDB" id="10056847at2759"/>
<dbReference type="Pfam" id="PF00035">
    <property type="entry name" value="dsrm"/>
    <property type="match status" value="2"/>
</dbReference>
<keyword evidence="1 2" id="KW-0694">RNA-binding</keyword>
<reference evidence="4" key="2">
    <citation type="journal article" date="2018" name="Environ. Sci. Technol.">
        <title>The Toxicogenome of Hyalella azteca: A Model for Sediment Ecotoxicology and Evolutionary Toxicology.</title>
        <authorList>
            <person name="Poynton H.C."/>
            <person name="Hasenbein S."/>
            <person name="Benoit J.B."/>
            <person name="Sepulveda M.S."/>
            <person name="Poelchau M.F."/>
            <person name="Hughes D.S.T."/>
            <person name="Murali S.C."/>
            <person name="Chen S."/>
            <person name="Glastad K.M."/>
            <person name="Goodisman M.A.D."/>
            <person name="Werren J.H."/>
            <person name="Vineis J.H."/>
            <person name="Bowen J.L."/>
            <person name="Friedrich M."/>
            <person name="Jones J."/>
            <person name="Robertson H.M."/>
            <person name="Feyereisen R."/>
            <person name="Mechler-Hickson A."/>
            <person name="Mathers N."/>
            <person name="Lee C.E."/>
            <person name="Colbourne J.K."/>
            <person name="Biales A."/>
            <person name="Johnston J.S."/>
            <person name="Wellborn G.A."/>
            <person name="Rosendale A.J."/>
            <person name="Cridge A.G."/>
            <person name="Munoz-Torres M.C."/>
            <person name="Bain P.A."/>
            <person name="Manny A.R."/>
            <person name="Major K.M."/>
            <person name="Lambert F.N."/>
            <person name="Vulpe C.D."/>
            <person name="Tuck P."/>
            <person name="Blalock B.J."/>
            <person name="Lin Y.Y."/>
            <person name="Smith M.E."/>
            <person name="Ochoa-Acuna H."/>
            <person name="Chen M.M."/>
            <person name="Childers C.P."/>
            <person name="Qu J."/>
            <person name="Dugan S."/>
            <person name="Lee S.L."/>
            <person name="Chao H."/>
            <person name="Dinh H."/>
            <person name="Han Y."/>
            <person name="Doddapaneni H."/>
            <person name="Worley K.C."/>
            <person name="Muzny D.M."/>
            <person name="Gibbs R.A."/>
            <person name="Richards S."/>
        </authorList>
    </citation>
    <scope>NUCLEOTIDE SEQUENCE</scope>
    <source>
        <strain evidence="4">HAZT.00-mixed</strain>
        <tissue evidence="4">Whole organism</tissue>
    </source>
</reference>
<evidence type="ECO:0000256" key="2">
    <source>
        <dbReference type="PROSITE-ProRule" id="PRU00266"/>
    </source>
</evidence>
<dbReference type="GO" id="GO:0005634">
    <property type="term" value="C:nucleus"/>
    <property type="evidence" value="ECO:0007669"/>
    <property type="project" value="TreeGrafter"/>
</dbReference>
<evidence type="ECO:0000313" key="4">
    <source>
        <dbReference type="EMBL" id="KAA0189583.1"/>
    </source>
</evidence>
<dbReference type="GO" id="GO:0003725">
    <property type="term" value="F:double-stranded RNA binding"/>
    <property type="evidence" value="ECO:0007669"/>
    <property type="project" value="TreeGrafter"/>
</dbReference>
<dbReference type="CDD" id="cd19862">
    <property type="entry name" value="DSRM_PRKRA-like_rpt1"/>
    <property type="match status" value="1"/>
</dbReference>
<dbReference type="PANTHER" id="PTHR46205">
    <property type="entry name" value="LOQUACIOUS, ISOFORM B"/>
    <property type="match status" value="1"/>
</dbReference>
<dbReference type="GO" id="GO:0005737">
    <property type="term" value="C:cytoplasm"/>
    <property type="evidence" value="ECO:0007669"/>
    <property type="project" value="TreeGrafter"/>
</dbReference>
<feature type="domain" description="DRBM" evidence="3">
    <location>
        <begin position="9"/>
        <end position="76"/>
    </location>
</feature>
<dbReference type="SMART" id="SM00358">
    <property type="entry name" value="DSRM"/>
    <property type="match status" value="3"/>
</dbReference>
<dbReference type="Proteomes" id="UP000711488">
    <property type="component" value="Unassembled WGS sequence"/>
</dbReference>
<comment type="caution">
    <text evidence="4">The sequence shown here is derived from an EMBL/GenBank/DDBJ whole genome shotgun (WGS) entry which is preliminary data.</text>
</comment>
<dbReference type="PROSITE" id="PS50137">
    <property type="entry name" value="DS_RBD"/>
    <property type="match status" value="3"/>
</dbReference>
<dbReference type="InterPro" id="IPR014720">
    <property type="entry name" value="dsRBD_dom"/>
</dbReference>
<name>A0A6A0GWG4_HYAAZ</name>
<feature type="domain" description="DRBM" evidence="3">
    <location>
        <begin position="125"/>
        <end position="224"/>
    </location>
</feature>
<protein>
    <recommendedName>
        <fullName evidence="3">DRBM domain-containing protein</fullName>
    </recommendedName>
</protein>
<dbReference type="PANTHER" id="PTHR46205:SF3">
    <property type="entry name" value="LOQUACIOUS, ISOFORM B"/>
    <property type="match status" value="1"/>
</dbReference>
<dbReference type="AlphaFoldDB" id="A0A6A0GWG4"/>
<dbReference type="GO" id="GO:0030422">
    <property type="term" value="P:siRNA processing"/>
    <property type="evidence" value="ECO:0007669"/>
    <property type="project" value="TreeGrafter"/>
</dbReference>